<dbReference type="EMBL" id="JACNJH010000135">
    <property type="protein sequence ID" value="MBC8361501.1"/>
    <property type="molecule type" value="Genomic_DNA"/>
</dbReference>
<dbReference type="SUPFAM" id="SSF51161">
    <property type="entry name" value="Trimeric LpxA-like enzymes"/>
    <property type="match status" value="1"/>
</dbReference>
<accession>A0A8J6NWK2</accession>
<dbReference type="Gene3D" id="2.160.10.10">
    <property type="entry name" value="Hexapeptide repeat proteins"/>
    <property type="match status" value="1"/>
</dbReference>
<evidence type="ECO:0000313" key="2">
    <source>
        <dbReference type="Proteomes" id="UP000603434"/>
    </source>
</evidence>
<dbReference type="Proteomes" id="UP000603434">
    <property type="component" value="Unassembled WGS sequence"/>
</dbReference>
<sequence>MISKIQKLIKKGVKIPNPDSIEIGDEVDIEKIAGNGVVIYSGCKIFGRSTLILQGVKLGYQGPVTIENCQIGPNVNLNGGFFRQAVFLKKTSMGAGSHVREGTILEEEANAAHTVGLKQTILFPFVTLGSLINFCDCFMGGGRDRQDHSEVGSSFIHFNYTPNQDKATPSLIGDVPGGVMLNRQPIFLGGQGGIVGPCRLAFGTTIAAGSICRKDVLEQGRLIFEGGVKSGNMPLSPGMYRNIRRIILNNIIYIANLIALEHWYNHVRSQFVSDDFPQLLLHGLNEKLNMAIEERNKRLKALSQKMPDSIKIYQKTAKDKASPLVLQQKKEFYERWSELETTFRVHRAAADNRELREMFMEKIQVGIKTYGKDYISVIKGLDVKDAEIGTRWLQGIVDTVTAEVLKIIPSFC</sequence>
<reference evidence="1 2" key="1">
    <citation type="submission" date="2020-08" db="EMBL/GenBank/DDBJ databases">
        <title>Bridging the membrane lipid divide: bacteria of the FCB group superphylum have the potential to synthesize archaeal ether lipids.</title>
        <authorList>
            <person name="Villanueva L."/>
            <person name="Von Meijenfeldt F.A.B."/>
            <person name="Westbye A.B."/>
            <person name="Yadav S."/>
            <person name="Hopmans E.C."/>
            <person name="Dutilh B.E."/>
            <person name="Sinninghe Damste J.S."/>
        </authorList>
    </citation>
    <scope>NUCLEOTIDE SEQUENCE [LARGE SCALE GENOMIC DNA]</scope>
    <source>
        <strain evidence="1">NIOZ-UU30</strain>
    </source>
</reference>
<evidence type="ECO:0000313" key="1">
    <source>
        <dbReference type="EMBL" id="MBC8361501.1"/>
    </source>
</evidence>
<name>A0A8J6NWK2_9BACT</name>
<organism evidence="1 2">
    <name type="scientific">Candidatus Desulfatibia profunda</name>
    <dbReference type="NCBI Taxonomy" id="2841695"/>
    <lineage>
        <taxon>Bacteria</taxon>
        <taxon>Pseudomonadati</taxon>
        <taxon>Thermodesulfobacteriota</taxon>
        <taxon>Desulfobacteria</taxon>
        <taxon>Desulfobacterales</taxon>
        <taxon>Desulfobacterales incertae sedis</taxon>
        <taxon>Candidatus Desulfatibia</taxon>
    </lineage>
</organism>
<evidence type="ECO:0008006" key="3">
    <source>
        <dbReference type="Google" id="ProtNLM"/>
    </source>
</evidence>
<dbReference type="AlphaFoldDB" id="A0A8J6NWK2"/>
<proteinExistence type="predicted"/>
<gene>
    <name evidence="1" type="ORF">H8E23_08895</name>
</gene>
<dbReference type="InterPro" id="IPR011004">
    <property type="entry name" value="Trimer_LpxA-like_sf"/>
</dbReference>
<protein>
    <recommendedName>
        <fullName evidence="3">UDP-N-acetylglucosamine pyrophosphorylase</fullName>
    </recommendedName>
</protein>
<comment type="caution">
    <text evidence="1">The sequence shown here is derived from an EMBL/GenBank/DDBJ whole genome shotgun (WGS) entry which is preliminary data.</text>
</comment>